<dbReference type="SMART" id="SM00382">
    <property type="entry name" value="AAA"/>
    <property type="match status" value="1"/>
</dbReference>
<dbReference type="PANTHER" id="PTHR42798">
    <property type="entry name" value="LIPOPROTEIN-RELEASING SYSTEM ATP-BINDING PROTEIN LOLD"/>
    <property type="match status" value="1"/>
</dbReference>
<evidence type="ECO:0000256" key="3">
    <source>
        <dbReference type="ARBA" id="ARBA00022840"/>
    </source>
</evidence>
<name>A0A953M1Y8_9BACT</name>
<sequence>MIQLQKIEKVYRRGAEDVHALRGVDLRIDQGEFVSIVGPSGAGKTTLLHILGCLDSPTRGSMVFDDIEVDRMRESELVEVRRKKIGFIFQQFYLIPGMSVFDNVSLPLLFSKKGVERAHIESLIGLVGLGERLHHVPGQLSGGEMQRVAVARALVNSPEIILADEPTGNLDTENSELIFQLLSSLNQKGLTVIMITHNNDLASRAGRVVRLKDGQIEKDRQR</sequence>
<dbReference type="InterPro" id="IPR017911">
    <property type="entry name" value="MacB-like_ATP-bd"/>
</dbReference>
<dbReference type="AlphaFoldDB" id="A0A953M1Y8"/>
<dbReference type="InterPro" id="IPR003439">
    <property type="entry name" value="ABC_transporter-like_ATP-bd"/>
</dbReference>
<dbReference type="Gene3D" id="3.40.50.300">
    <property type="entry name" value="P-loop containing nucleotide triphosphate hydrolases"/>
    <property type="match status" value="1"/>
</dbReference>
<feature type="domain" description="ABC transporter" evidence="5">
    <location>
        <begin position="2"/>
        <end position="222"/>
    </location>
</feature>
<dbReference type="EMBL" id="JAIOIV010000090">
    <property type="protein sequence ID" value="MBZ0156782.1"/>
    <property type="molecule type" value="Genomic_DNA"/>
</dbReference>
<dbReference type="InterPro" id="IPR003593">
    <property type="entry name" value="AAA+_ATPase"/>
</dbReference>
<evidence type="ECO:0000256" key="4">
    <source>
        <dbReference type="ARBA" id="ARBA00038388"/>
    </source>
</evidence>
<keyword evidence="1" id="KW-0813">Transport</keyword>
<dbReference type="CDD" id="cd03255">
    <property type="entry name" value="ABC_MJ0796_LolCDE_FtsE"/>
    <property type="match status" value="1"/>
</dbReference>
<protein>
    <submittedName>
        <fullName evidence="6">ABC transporter ATP-binding protein</fullName>
    </submittedName>
</protein>
<dbReference type="Proteomes" id="UP000705867">
    <property type="component" value="Unassembled WGS sequence"/>
</dbReference>
<reference evidence="6" key="1">
    <citation type="journal article" date="2021" name="bioRxiv">
        <title>Unraveling nitrogen, sulfur and carbon metabolic pathways and microbial community transcriptional responses to substrate deprivation and toxicity stresses in a bioreactor mimicking anoxic brackish coastal sediment conditions.</title>
        <authorList>
            <person name="Martins P.D."/>
            <person name="Echeveste M.J."/>
            <person name="Arshad A."/>
            <person name="Kurth J."/>
            <person name="Ouboter H."/>
            <person name="Jetten M.S.M."/>
            <person name="Welte C.U."/>
        </authorList>
    </citation>
    <scope>NUCLEOTIDE SEQUENCE</scope>
    <source>
        <strain evidence="6">MAG_39</strain>
    </source>
</reference>
<accession>A0A953M1Y8</accession>
<comment type="caution">
    <text evidence="6">The sequence shown here is derived from an EMBL/GenBank/DDBJ whole genome shotgun (WGS) entry which is preliminary data.</text>
</comment>
<evidence type="ECO:0000256" key="1">
    <source>
        <dbReference type="ARBA" id="ARBA00022448"/>
    </source>
</evidence>
<evidence type="ECO:0000259" key="5">
    <source>
        <dbReference type="PROSITE" id="PS50893"/>
    </source>
</evidence>
<dbReference type="GO" id="GO:0022857">
    <property type="term" value="F:transmembrane transporter activity"/>
    <property type="evidence" value="ECO:0007669"/>
    <property type="project" value="UniProtKB-ARBA"/>
</dbReference>
<dbReference type="SUPFAM" id="SSF52540">
    <property type="entry name" value="P-loop containing nucleoside triphosphate hydrolases"/>
    <property type="match status" value="1"/>
</dbReference>
<proteinExistence type="inferred from homology"/>
<dbReference type="GO" id="GO:0098796">
    <property type="term" value="C:membrane protein complex"/>
    <property type="evidence" value="ECO:0007669"/>
    <property type="project" value="UniProtKB-ARBA"/>
</dbReference>
<dbReference type="PROSITE" id="PS00211">
    <property type="entry name" value="ABC_TRANSPORTER_1"/>
    <property type="match status" value="1"/>
</dbReference>
<dbReference type="GO" id="GO:0016887">
    <property type="term" value="F:ATP hydrolysis activity"/>
    <property type="evidence" value="ECO:0007669"/>
    <property type="project" value="InterPro"/>
</dbReference>
<keyword evidence="2" id="KW-0547">Nucleotide-binding</keyword>
<dbReference type="PANTHER" id="PTHR42798:SF6">
    <property type="entry name" value="CELL DIVISION ATP-BINDING PROTEIN FTSE"/>
    <property type="match status" value="1"/>
</dbReference>
<gene>
    <name evidence="6" type="ORF">K8I29_11320</name>
</gene>
<dbReference type="FunFam" id="3.40.50.300:FF:000032">
    <property type="entry name" value="Export ABC transporter ATP-binding protein"/>
    <property type="match status" value="1"/>
</dbReference>
<organism evidence="6 7">
    <name type="scientific">Candidatus Nitrobium versatile</name>
    <dbReference type="NCBI Taxonomy" id="2884831"/>
    <lineage>
        <taxon>Bacteria</taxon>
        <taxon>Pseudomonadati</taxon>
        <taxon>Nitrospirota</taxon>
        <taxon>Nitrospiria</taxon>
        <taxon>Nitrospirales</taxon>
        <taxon>Nitrospiraceae</taxon>
        <taxon>Candidatus Nitrobium</taxon>
    </lineage>
</organism>
<dbReference type="InterPro" id="IPR027417">
    <property type="entry name" value="P-loop_NTPase"/>
</dbReference>
<dbReference type="PROSITE" id="PS50893">
    <property type="entry name" value="ABC_TRANSPORTER_2"/>
    <property type="match status" value="1"/>
</dbReference>
<dbReference type="GO" id="GO:0005524">
    <property type="term" value="F:ATP binding"/>
    <property type="evidence" value="ECO:0007669"/>
    <property type="project" value="UniProtKB-KW"/>
</dbReference>
<evidence type="ECO:0000313" key="7">
    <source>
        <dbReference type="Proteomes" id="UP000705867"/>
    </source>
</evidence>
<keyword evidence="3 6" id="KW-0067">ATP-binding</keyword>
<dbReference type="Pfam" id="PF00005">
    <property type="entry name" value="ABC_tran"/>
    <property type="match status" value="1"/>
</dbReference>
<dbReference type="InterPro" id="IPR017871">
    <property type="entry name" value="ABC_transporter-like_CS"/>
</dbReference>
<evidence type="ECO:0000313" key="6">
    <source>
        <dbReference type="EMBL" id="MBZ0156782.1"/>
    </source>
</evidence>
<reference evidence="6" key="2">
    <citation type="submission" date="2021-08" db="EMBL/GenBank/DDBJ databases">
        <authorList>
            <person name="Dalcin Martins P."/>
        </authorList>
    </citation>
    <scope>NUCLEOTIDE SEQUENCE</scope>
    <source>
        <strain evidence="6">MAG_39</strain>
    </source>
</reference>
<evidence type="ECO:0000256" key="2">
    <source>
        <dbReference type="ARBA" id="ARBA00022741"/>
    </source>
</evidence>
<comment type="similarity">
    <text evidence="4">Belongs to the ABC transporter superfamily. Macrolide exporter (TC 3.A.1.122) family.</text>
</comment>